<protein>
    <submittedName>
        <fullName evidence="3">Uncharacterized protein LOC132800479</fullName>
    </submittedName>
</protein>
<dbReference type="PANTHER" id="PTHR35317:SF31">
    <property type="entry name" value="DUF4219 DOMAIN-CONTAINING PROTEIN"/>
    <property type="match status" value="1"/>
</dbReference>
<dbReference type="GeneID" id="132800479"/>
<keyword evidence="2" id="KW-1185">Reference proteome</keyword>
<evidence type="ECO:0000256" key="1">
    <source>
        <dbReference type="SAM" id="MobiDB-lite"/>
    </source>
</evidence>
<dbReference type="PANTHER" id="PTHR35317">
    <property type="entry name" value="OS04G0629600 PROTEIN"/>
    <property type="match status" value="1"/>
</dbReference>
<evidence type="ECO:0000313" key="2">
    <source>
        <dbReference type="Proteomes" id="UP001652623"/>
    </source>
</evidence>
<feature type="region of interest" description="Disordered" evidence="1">
    <location>
        <begin position="241"/>
        <end position="291"/>
    </location>
</feature>
<dbReference type="Proteomes" id="UP001652623">
    <property type="component" value="Chromosome 1"/>
</dbReference>
<evidence type="ECO:0000313" key="3">
    <source>
        <dbReference type="RefSeq" id="XP_060670220.1"/>
    </source>
</evidence>
<sequence length="399" mass="45435">MPAICRAFNLARGEELEVTDDDDDSPPVADVVDAYSHTTIIILCSNGVHLAFKMQAYLEALNLWEAVEQDTDPPSLSDNPTLVQIKRQEELIQRKPKALTCIHQAVINAVFTRIINIKSPKEVWNKLKLEFEGNNKVKSVNLRTLKREFDLIKMKEGENIKEYASRILDEANKIRFLGQDFPDENIIEKLFISLPTKYESKISAIEESVDTKTLDISELISRLYAFEKRLSIRDDEEDNVEGAFQARHKSKHSKRDGKKPAKKGSDKGKGVQSFANSDQKPSFPPCKHCTRTNHKEEDCRCKGKPPIQCRFYKKVGHFERNCRLKNAQSKGGTTQQANVIEEEEEEEPEANVFLASQLLESDLHTWLVDSECTSHMAKEESLFQSLDKSVKLKIRIGNG</sequence>
<dbReference type="RefSeq" id="XP_060670220.1">
    <property type="nucleotide sequence ID" value="XM_060814237.1"/>
</dbReference>
<accession>A0ABM4A0G0</accession>
<gene>
    <name evidence="3" type="primary">LOC132800479</name>
</gene>
<reference evidence="3" key="1">
    <citation type="submission" date="2025-08" db="UniProtKB">
        <authorList>
            <consortium name="RefSeq"/>
        </authorList>
    </citation>
    <scope>IDENTIFICATION</scope>
    <source>
        <tissue evidence="3">Seedling</tissue>
    </source>
</reference>
<name>A0ABM4A0G0_ZIZJJ</name>
<proteinExistence type="predicted"/>
<dbReference type="Pfam" id="PF14223">
    <property type="entry name" value="Retrotran_gag_2"/>
    <property type="match status" value="1"/>
</dbReference>
<feature type="compositionally biased region" description="Basic residues" evidence="1">
    <location>
        <begin position="246"/>
        <end position="262"/>
    </location>
</feature>
<organism evidence="2 3">
    <name type="scientific">Ziziphus jujuba</name>
    <name type="common">Chinese jujube</name>
    <name type="synonym">Ziziphus sativa</name>
    <dbReference type="NCBI Taxonomy" id="326968"/>
    <lineage>
        <taxon>Eukaryota</taxon>
        <taxon>Viridiplantae</taxon>
        <taxon>Streptophyta</taxon>
        <taxon>Embryophyta</taxon>
        <taxon>Tracheophyta</taxon>
        <taxon>Spermatophyta</taxon>
        <taxon>Magnoliopsida</taxon>
        <taxon>eudicotyledons</taxon>
        <taxon>Gunneridae</taxon>
        <taxon>Pentapetalae</taxon>
        <taxon>rosids</taxon>
        <taxon>fabids</taxon>
        <taxon>Rosales</taxon>
        <taxon>Rhamnaceae</taxon>
        <taxon>Paliureae</taxon>
        <taxon>Ziziphus</taxon>
    </lineage>
</organism>